<evidence type="ECO:0000259" key="15">
    <source>
        <dbReference type="PROSITE" id="PS51362"/>
    </source>
</evidence>
<evidence type="ECO:0000256" key="9">
    <source>
        <dbReference type="ARBA" id="ARBA00023157"/>
    </source>
</evidence>
<gene>
    <name evidence="16" type="primary">TGF-beta1</name>
</gene>
<dbReference type="GO" id="GO:0042127">
    <property type="term" value="P:regulation of cell population proliferation"/>
    <property type="evidence" value="ECO:0007669"/>
    <property type="project" value="TreeGrafter"/>
</dbReference>
<evidence type="ECO:0000256" key="4">
    <source>
        <dbReference type="ARBA" id="ARBA00022525"/>
    </source>
</evidence>
<dbReference type="PANTHER" id="PTHR11848">
    <property type="entry name" value="TGF-BETA FAMILY"/>
    <property type="match status" value="1"/>
</dbReference>
<dbReference type="GO" id="GO:0051781">
    <property type="term" value="P:positive regulation of cell division"/>
    <property type="evidence" value="ECO:0007669"/>
    <property type="project" value="UniProtKB-UniRule"/>
</dbReference>
<evidence type="ECO:0000256" key="1">
    <source>
        <dbReference type="ARBA" id="ARBA00002007"/>
    </source>
</evidence>
<feature type="signal peptide" evidence="12">
    <location>
        <begin position="1"/>
        <end position="21"/>
    </location>
</feature>
<keyword evidence="4 12" id="KW-0964">Secreted</keyword>
<comment type="similarity">
    <text evidence="3 12 14">Belongs to the TGF-beta family.</text>
</comment>
<evidence type="ECO:0000256" key="5">
    <source>
        <dbReference type="ARBA" id="ARBA00022530"/>
    </source>
</evidence>
<evidence type="ECO:0000256" key="13">
    <source>
        <dbReference type="PIRSR" id="PIRSR001787-1"/>
    </source>
</evidence>
<evidence type="ECO:0000256" key="12">
    <source>
        <dbReference type="PIRNR" id="PIRNR001787"/>
    </source>
</evidence>
<feature type="domain" description="TGF-beta family profile" evidence="15">
    <location>
        <begin position="267"/>
        <end position="382"/>
    </location>
</feature>
<comment type="subcellular location">
    <subcellularLocation>
        <location evidence="2">Secreted</location>
        <location evidence="2">Extracellular space</location>
        <location evidence="2">Extracellular matrix</location>
    </subcellularLocation>
</comment>
<feature type="disulfide bond" evidence="13">
    <location>
        <begin position="285"/>
        <end position="348"/>
    </location>
</feature>
<dbReference type="SMART" id="SM00204">
    <property type="entry name" value="TGFB"/>
    <property type="match status" value="1"/>
</dbReference>
<sequence>MGLRWMWSLVLMVDLLHVAMSMSTCKAVDMEQVKKRRIEAIRGQILSKLKLTEPPAVDSEELTVPKEIMSIYNSTVDTINEKIKKEKPVVEEYYSKQVEVIEMIKKDSPEGNPSNNEFIFTFKATRVREIVKTDEMLHQAELRIFRKKSTRTTQRTDIRVELHRVDSNNSTRYLHSMYLWPTDDEEWISFDVTESVRQWLTNTDENKSFKMQMPCSCSEIKNEEILEIGGFSNKRGDMQELASNEFPPYLLITYTPEARMEQTPSTRRKRAVDEEFCRTNSGKNCCVKPLKINFRKDLGWKWINEPTEYEANYCLGSCPFIWSMNKQYSKVLSLYNQNNPGASISPCCVPDVLDPLPIVYYVGRTAKVEKLSNMVVRSCQCS</sequence>
<dbReference type="InterPro" id="IPR001111">
    <property type="entry name" value="TGF-b_propeptide"/>
</dbReference>
<evidence type="ECO:0000313" key="16">
    <source>
        <dbReference type="EMBL" id="ATW73239.1"/>
    </source>
</evidence>
<evidence type="ECO:0000256" key="8">
    <source>
        <dbReference type="ARBA" id="ARBA00023030"/>
    </source>
</evidence>
<name>A0A2H4PV56_QUABO</name>
<accession>A0A2H4PV56</accession>
<dbReference type="GO" id="GO:0007179">
    <property type="term" value="P:transforming growth factor beta receptor signaling pathway"/>
    <property type="evidence" value="ECO:0007669"/>
    <property type="project" value="TreeGrafter"/>
</dbReference>
<evidence type="ECO:0000256" key="6">
    <source>
        <dbReference type="ARBA" id="ARBA00022685"/>
    </source>
</evidence>
<proteinExistence type="evidence at transcript level"/>
<feature type="disulfide bond" evidence="13">
    <location>
        <begin position="318"/>
        <end position="381"/>
    </location>
</feature>
<dbReference type="Pfam" id="PF00688">
    <property type="entry name" value="TGFb_propeptide"/>
    <property type="match status" value="1"/>
</dbReference>
<dbReference type="GO" id="GO:0005615">
    <property type="term" value="C:extracellular space"/>
    <property type="evidence" value="ECO:0007669"/>
    <property type="project" value="UniProtKB-UniRule"/>
</dbReference>
<feature type="disulfide bond" evidence="13">
    <location>
        <begin position="277"/>
        <end position="286"/>
    </location>
</feature>
<dbReference type="GO" id="GO:0005125">
    <property type="term" value="F:cytokine activity"/>
    <property type="evidence" value="ECO:0007669"/>
    <property type="project" value="TreeGrafter"/>
</dbReference>
<dbReference type="InterPro" id="IPR001839">
    <property type="entry name" value="TGF-b_C"/>
</dbReference>
<dbReference type="InterPro" id="IPR029034">
    <property type="entry name" value="Cystine-knot_cytokine"/>
</dbReference>
<keyword evidence="5" id="KW-0272">Extracellular matrix</keyword>
<keyword evidence="10" id="KW-0325">Glycoprotein</keyword>
<dbReference type="PRINTS" id="PR01424">
    <property type="entry name" value="TGFBETA1"/>
</dbReference>
<dbReference type="SUPFAM" id="SSF57501">
    <property type="entry name" value="Cystine-knot cytokines"/>
    <property type="match status" value="1"/>
</dbReference>
<evidence type="ECO:0000256" key="11">
    <source>
        <dbReference type="ARBA" id="ARBA00023246"/>
    </source>
</evidence>
<dbReference type="InterPro" id="IPR015615">
    <property type="entry name" value="TGF-beta-rel"/>
</dbReference>
<dbReference type="PROSITE" id="PS51362">
    <property type="entry name" value="TGF_BETA_2"/>
    <property type="match status" value="1"/>
</dbReference>
<dbReference type="InterPro" id="IPR003939">
    <property type="entry name" value="TGFb1"/>
</dbReference>
<dbReference type="GO" id="GO:0008083">
    <property type="term" value="F:growth factor activity"/>
    <property type="evidence" value="ECO:0007669"/>
    <property type="project" value="UniProtKB-UniRule"/>
</dbReference>
<dbReference type="InterPro" id="IPR017948">
    <property type="entry name" value="TGFb_CS"/>
</dbReference>
<evidence type="ECO:0000256" key="3">
    <source>
        <dbReference type="ARBA" id="ARBA00006656"/>
    </source>
</evidence>
<keyword evidence="6" id="KW-0165">Cleavage on pair of basic residues</keyword>
<dbReference type="EMBL" id="MF040137">
    <property type="protein sequence ID" value="ATW73239.1"/>
    <property type="molecule type" value="mRNA"/>
</dbReference>
<organism evidence="16">
    <name type="scientific">Quasipaa boulengeri</name>
    <name type="common">Boulenger's spiny-bellied frog</name>
    <name type="synonym">Paa boulengeri</name>
    <dbReference type="NCBI Taxonomy" id="120502"/>
    <lineage>
        <taxon>Eukaryota</taxon>
        <taxon>Metazoa</taxon>
        <taxon>Chordata</taxon>
        <taxon>Craniata</taxon>
        <taxon>Vertebrata</taxon>
        <taxon>Euteleostomi</taxon>
        <taxon>Amphibia</taxon>
        <taxon>Batrachia</taxon>
        <taxon>Anura</taxon>
        <taxon>Neobatrachia</taxon>
        <taxon>Ranoidea</taxon>
        <taxon>Dicroglossidae</taxon>
        <taxon>Dicroglossinae</taxon>
        <taxon>Quasipaa</taxon>
    </lineage>
</organism>
<protein>
    <recommendedName>
        <fullName evidence="12">Transforming growth factor beta</fullName>
    </recommendedName>
</protein>
<dbReference type="PRINTS" id="PR01423">
    <property type="entry name" value="TGFBETA"/>
</dbReference>
<keyword evidence="11 12" id="KW-0497">Mitogen</keyword>
<dbReference type="FunFam" id="2.10.90.10:FF:000004">
    <property type="entry name" value="Transforming growth factor beta"/>
    <property type="match status" value="1"/>
</dbReference>
<comment type="function">
    <text evidence="1">Transforming growth factor beta-1 proprotein: Precursor of the Latency-associated peptide (LAP) and Transforming growth factor beta-1 (TGF-beta-1) chains, which constitute the regulatory and active subunit of TGF-beta-1, respectively.</text>
</comment>
<dbReference type="InterPro" id="IPR016319">
    <property type="entry name" value="TGF-beta"/>
</dbReference>
<dbReference type="CDD" id="cd19384">
    <property type="entry name" value="TGF_beta_TGFB1"/>
    <property type="match status" value="1"/>
</dbReference>
<feature type="disulfide bond" description="Interchain" evidence="13">
    <location>
        <position position="347"/>
    </location>
</feature>
<evidence type="ECO:0000256" key="2">
    <source>
        <dbReference type="ARBA" id="ARBA00004498"/>
    </source>
</evidence>
<dbReference type="PANTHER" id="PTHR11848:SF125">
    <property type="entry name" value="TRANSFORMING GROWTH FACTOR BETA-1 PROPROTEIN"/>
    <property type="match status" value="1"/>
</dbReference>
<dbReference type="Gene3D" id="2.60.120.970">
    <property type="match status" value="1"/>
</dbReference>
<keyword evidence="8 12" id="KW-0339">Growth factor</keyword>
<feature type="chain" id="PRO_5016196104" description="Transforming growth factor beta" evidence="12">
    <location>
        <begin position="22"/>
        <end position="382"/>
    </location>
</feature>
<evidence type="ECO:0000256" key="14">
    <source>
        <dbReference type="RuleBase" id="RU000354"/>
    </source>
</evidence>
<keyword evidence="9 13" id="KW-1015">Disulfide bond</keyword>
<comment type="subunit">
    <text evidence="12">Homodimer; disulfide-linked.</text>
</comment>
<dbReference type="PROSITE" id="PS00250">
    <property type="entry name" value="TGF_BETA_1"/>
    <property type="match status" value="1"/>
</dbReference>
<feature type="disulfide bond" evidence="13">
    <location>
        <begin position="314"/>
        <end position="379"/>
    </location>
</feature>
<dbReference type="Pfam" id="PF00019">
    <property type="entry name" value="TGF_beta"/>
    <property type="match status" value="1"/>
</dbReference>
<reference evidence="16" key="1">
    <citation type="submission" date="2017-05" db="EMBL/GenBank/DDBJ databases">
        <title>Cloning and Sequence Analysis of Full Length cDNAs of transforming growth factor alpha, beta1 and beta2 of spiny-bellied frog (Paa boulengeri).</title>
        <authorList>
            <person name="Zou Y."/>
            <person name="Fan W."/>
        </authorList>
    </citation>
    <scope>NUCLEOTIDE SEQUENCE</scope>
</reference>
<dbReference type="Gene3D" id="2.10.90.10">
    <property type="entry name" value="Cystine-knot cytokines"/>
    <property type="match status" value="1"/>
</dbReference>
<keyword evidence="7 12" id="KW-0732">Signal</keyword>
<dbReference type="GO" id="GO:0005160">
    <property type="term" value="F:transforming growth factor beta receptor binding"/>
    <property type="evidence" value="ECO:0007669"/>
    <property type="project" value="InterPro"/>
</dbReference>
<evidence type="ECO:0000256" key="7">
    <source>
        <dbReference type="ARBA" id="ARBA00022729"/>
    </source>
</evidence>
<evidence type="ECO:0000256" key="10">
    <source>
        <dbReference type="ARBA" id="ARBA00023180"/>
    </source>
</evidence>
<dbReference type="AlphaFoldDB" id="A0A2H4PV56"/>
<dbReference type="PIRSF" id="PIRSF001787">
    <property type="entry name" value="TGF-beta"/>
    <property type="match status" value="1"/>
</dbReference>